<sequence>MTFFIVFLVFVSDKPLTRGNFFSMLLVYHNQKHISMQKEKSLRPTAGRLEMPSAFALRIFSGKNILNFAFVALCGALQTHFHGRGRNGKRHLQRRFLRKRGAAVSILALSVTYGDSSPKGRALGSPRKLHLFAKASPFGRGGTA</sequence>
<proteinExistence type="predicted"/>
<organism evidence="1 2">
    <name type="scientific">Faecalibacterium prausnitzii</name>
    <dbReference type="NCBI Taxonomy" id="853"/>
    <lineage>
        <taxon>Bacteria</taxon>
        <taxon>Bacillati</taxon>
        <taxon>Bacillota</taxon>
        <taxon>Clostridia</taxon>
        <taxon>Eubacteriales</taxon>
        <taxon>Oscillospiraceae</taxon>
        <taxon>Faecalibacterium</taxon>
    </lineage>
</organism>
<dbReference type="Proteomes" id="UP000251281">
    <property type="component" value="Unassembled WGS sequence"/>
</dbReference>
<evidence type="ECO:0000313" key="2">
    <source>
        <dbReference type="Proteomes" id="UP000251281"/>
    </source>
</evidence>
<dbReference type="EMBL" id="PRLD01000011">
    <property type="protein sequence ID" value="RAW56364.1"/>
    <property type="molecule type" value="Genomic_DNA"/>
</dbReference>
<evidence type="ECO:0000313" key="1">
    <source>
        <dbReference type="EMBL" id="RAW56364.1"/>
    </source>
</evidence>
<dbReference type="AlphaFoldDB" id="A0A329U5C5"/>
<gene>
    <name evidence="1" type="ORF">C4N24_10945</name>
</gene>
<reference evidence="1 2" key="1">
    <citation type="submission" date="2018-02" db="EMBL/GenBank/DDBJ databases">
        <title>Complete genome sequencing of Faecalibacterium prausnitzii strains isolated from the human gut.</title>
        <authorList>
            <person name="Fitzgerald B.C."/>
            <person name="Shkoporov A.N."/>
            <person name="Ross P.R."/>
            <person name="Hill C."/>
        </authorList>
    </citation>
    <scope>NUCLEOTIDE SEQUENCE [LARGE SCALE GENOMIC DNA]</scope>
    <source>
        <strain evidence="1 2">APC923/51-1</strain>
    </source>
</reference>
<name>A0A329U5C5_9FIRM</name>
<comment type="caution">
    <text evidence="1">The sequence shown here is derived from an EMBL/GenBank/DDBJ whole genome shotgun (WGS) entry which is preliminary data.</text>
</comment>
<protein>
    <submittedName>
        <fullName evidence="1">Uncharacterized protein</fullName>
    </submittedName>
</protein>
<accession>A0A329U5C5</accession>